<keyword evidence="5" id="KW-1185">Reference proteome</keyword>
<feature type="signal peptide" evidence="1">
    <location>
        <begin position="1"/>
        <end position="25"/>
    </location>
</feature>
<evidence type="ECO:0000313" key="5">
    <source>
        <dbReference type="Proteomes" id="UP000319498"/>
    </source>
</evidence>
<dbReference type="AlphaFoldDB" id="A0A837KDJ3"/>
<dbReference type="Gene3D" id="2.130.10.10">
    <property type="entry name" value="YVTN repeat-like/Quinoprotein amine dehydrogenase"/>
    <property type="match status" value="1"/>
</dbReference>
<organism evidence="3 4">
    <name type="scientific">Brevibacillus formosus</name>
    <dbReference type="NCBI Taxonomy" id="54913"/>
    <lineage>
        <taxon>Bacteria</taxon>
        <taxon>Bacillati</taxon>
        <taxon>Bacillota</taxon>
        <taxon>Bacilli</taxon>
        <taxon>Bacillales</taxon>
        <taxon>Paenibacillaceae</taxon>
        <taxon>Brevibacillus</taxon>
    </lineage>
</organism>
<comment type="caution">
    <text evidence="3">The sequence shown here is derived from an EMBL/GenBank/DDBJ whole genome shotgun (WGS) entry which is preliminary data.</text>
</comment>
<dbReference type="GeneID" id="87588993"/>
<dbReference type="EMBL" id="LDCN01000016">
    <property type="protein sequence ID" value="KLH95860.1"/>
    <property type="molecule type" value="Genomic_DNA"/>
</dbReference>
<evidence type="ECO:0000256" key="1">
    <source>
        <dbReference type="SAM" id="SignalP"/>
    </source>
</evidence>
<evidence type="ECO:0000313" key="4">
    <source>
        <dbReference type="Proteomes" id="UP000035218"/>
    </source>
</evidence>
<dbReference type="InterPro" id="IPR015943">
    <property type="entry name" value="WD40/YVTN_repeat-like_dom_sf"/>
</dbReference>
<keyword evidence="1" id="KW-0732">Signal</keyword>
<dbReference type="Proteomes" id="UP000319498">
    <property type="component" value="Unassembled WGS sequence"/>
</dbReference>
<feature type="chain" id="PRO_5032281787" evidence="1">
    <location>
        <begin position="26"/>
        <end position="313"/>
    </location>
</feature>
<name>A0A837KDJ3_9BACL</name>
<accession>A0A837KDJ3</accession>
<protein>
    <submittedName>
        <fullName evidence="3">Uncharacterized protein</fullName>
    </submittedName>
</protein>
<evidence type="ECO:0000313" key="2">
    <source>
        <dbReference type="EMBL" id="GED61428.1"/>
    </source>
</evidence>
<dbReference type="Proteomes" id="UP000035218">
    <property type="component" value="Unassembled WGS sequence"/>
</dbReference>
<dbReference type="RefSeq" id="WP_047074863.1">
    <property type="nucleotide sequence ID" value="NZ_BJOL01000047.1"/>
</dbReference>
<reference evidence="3 4" key="1">
    <citation type="submission" date="2015-05" db="EMBL/GenBank/DDBJ databases">
        <title>Genome sequencing project for genomic taxonomy and phylogenomics of Bacillus-like bacteria.</title>
        <authorList>
            <person name="Liu B."/>
            <person name="Wang J."/>
            <person name="Zhu Y."/>
            <person name="Liu G."/>
            <person name="Chen Q."/>
            <person name="Chen Z."/>
            <person name="Lan J."/>
            <person name="Che J."/>
            <person name="Ge C."/>
            <person name="Shi H."/>
            <person name="Pan Z."/>
            <person name="Liu X."/>
        </authorList>
    </citation>
    <scope>NUCLEOTIDE SEQUENCE [LARGE SCALE GENOMIC DNA]</scope>
    <source>
        <strain evidence="3 4">DSM 9885</strain>
    </source>
</reference>
<evidence type="ECO:0000313" key="3">
    <source>
        <dbReference type="EMBL" id="KLH95860.1"/>
    </source>
</evidence>
<proteinExistence type="predicted"/>
<dbReference type="InterPro" id="IPR011047">
    <property type="entry name" value="Quinoprotein_ADH-like_sf"/>
</dbReference>
<sequence>MNFKKNVAKFLVCAFLLSIPFEASAATITSVAGGKWEHVNKSINCAEITANGNIIAAGTDGRYVILDANTGQAYTTAMYTQPAMSIHDMKTLEDGNILLVGNVGKWILATSSGDEITRGQLARAEYITGVTQLKNGNIVMVQQTGYYTIMNSSLSIIRSGTWVHGNGLNSIYDVEELENGKLISSGGEKSYTIKDVTRLSNDKILAVGTGGRYLLFDKEGKFIKEGLIDSTTSKIWTTVEAVADNYAVVLDEGGSSTSLIKIENNNNIKVVSKMGLKFTTSGFGKRSVRVADNKVFVGSNSGTFEILEIDTSN</sequence>
<reference evidence="2 5" key="2">
    <citation type="submission" date="2019-06" db="EMBL/GenBank/DDBJ databases">
        <title>Whole genome shotgun sequence of Brevibacillus formosus NBRC 15716.</title>
        <authorList>
            <person name="Hosoyama A."/>
            <person name="Uohara A."/>
            <person name="Ohji S."/>
            <person name="Ichikawa N."/>
        </authorList>
    </citation>
    <scope>NUCLEOTIDE SEQUENCE [LARGE SCALE GENOMIC DNA]</scope>
    <source>
        <strain evidence="2 5">NBRC 15716</strain>
    </source>
</reference>
<dbReference type="EMBL" id="BJOL01000047">
    <property type="protein sequence ID" value="GED61428.1"/>
    <property type="molecule type" value="Genomic_DNA"/>
</dbReference>
<gene>
    <name evidence="3" type="ORF">AA984_28515</name>
    <name evidence="2" type="ORF">BFO01nite_55600</name>
</gene>
<dbReference type="SUPFAM" id="SSF50998">
    <property type="entry name" value="Quinoprotein alcohol dehydrogenase-like"/>
    <property type="match status" value="1"/>
</dbReference>